<comment type="caution">
    <text evidence="1">The sequence shown here is derived from an EMBL/GenBank/DDBJ whole genome shotgun (WGS) entry which is preliminary data.</text>
</comment>
<evidence type="ECO:0000313" key="1">
    <source>
        <dbReference type="EMBL" id="KKL25106.1"/>
    </source>
</evidence>
<reference evidence="1" key="1">
    <citation type="journal article" date="2015" name="Nature">
        <title>Complex archaea that bridge the gap between prokaryotes and eukaryotes.</title>
        <authorList>
            <person name="Spang A."/>
            <person name="Saw J.H."/>
            <person name="Jorgensen S.L."/>
            <person name="Zaremba-Niedzwiedzka K."/>
            <person name="Martijn J."/>
            <person name="Lind A.E."/>
            <person name="van Eijk R."/>
            <person name="Schleper C."/>
            <person name="Guy L."/>
            <person name="Ettema T.J."/>
        </authorList>
    </citation>
    <scope>NUCLEOTIDE SEQUENCE</scope>
</reference>
<sequence>LISTISSYLAALTATLTNKTLTAPIIATIVNSGTLTLPTSTDTLVGKATTDTLTNKTIDGDDNTVQDLPYSAIKSTSRTGSDVKLFSFSYKAL</sequence>
<protein>
    <submittedName>
        <fullName evidence="1">Uncharacterized protein</fullName>
    </submittedName>
</protein>
<feature type="non-terminal residue" evidence="1">
    <location>
        <position position="1"/>
    </location>
</feature>
<gene>
    <name evidence="1" type="ORF">LCGC14_2408670</name>
</gene>
<organism evidence="1">
    <name type="scientific">marine sediment metagenome</name>
    <dbReference type="NCBI Taxonomy" id="412755"/>
    <lineage>
        <taxon>unclassified sequences</taxon>
        <taxon>metagenomes</taxon>
        <taxon>ecological metagenomes</taxon>
    </lineage>
</organism>
<dbReference type="AlphaFoldDB" id="A0A0F9E5B7"/>
<proteinExistence type="predicted"/>
<accession>A0A0F9E5B7</accession>
<dbReference type="EMBL" id="LAZR01036339">
    <property type="protein sequence ID" value="KKL25106.1"/>
    <property type="molecule type" value="Genomic_DNA"/>
</dbReference>
<name>A0A0F9E5B7_9ZZZZ</name>